<evidence type="ECO:0000313" key="1">
    <source>
        <dbReference type="EMBL" id="CDX00011.1"/>
    </source>
</evidence>
<accession>A0A098AWL7</accession>
<proteinExistence type="predicted"/>
<reference evidence="1" key="1">
    <citation type="submission" date="2014-07" db="EMBL/GenBank/DDBJ databases">
        <authorList>
            <person name="Hornung V.Bastian."/>
        </authorList>
    </citation>
    <scope>NUCLEOTIDE SEQUENCE</scope>
    <source>
        <strain evidence="1">PCE-S</strain>
    </source>
</reference>
<gene>
    <name evidence="1" type="ORF">DPCES_0124</name>
</gene>
<protein>
    <submittedName>
        <fullName evidence="1">Uncharacterized protein</fullName>
    </submittedName>
</protein>
<dbReference type="RefSeq" id="WP_162839793.1">
    <property type="nucleotide sequence ID" value="NZ_LK996017.1"/>
</dbReference>
<dbReference type="AlphaFoldDB" id="A0A098AWL7"/>
<sequence>MADYKKMYDSLFNDVTDAISLLQRAQQKTEELFISGDDGVIVELKRDSEPDDEDR</sequence>
<dbReference type="PATRIC" id="fig|49338.4.peg.133"/>
<dbReference type="EMBL" id="LK996017">
    <property type="protein sequence ID" value="CDX00011.1"/>
    <property type="molecule type" value="Genomic_DNA"/>
</dbReference>
<organism evidence="1">
    <name type="scientific">Desulfitobacterium hafniense</name>
    <name type="common">Desulfitobacterium frappieri</name>
    <dbReference type="NCBI Taxonomy" id="49338"/>
    <lineage>
        <taxon>Bacteria</taxon>
        <taxon>Bacillati</taxon>
        <taxon>Bacillota</taxon>
        <taxon>Clostridia</taxon>
        <taxon>Eubacteriales</taxon>
        <taxon>Desulfitobacteriaceae</taxon>
        <taxon>Desulfitobacterium</taxon>
    </lineage>
</organism>
<name>A0A098AWL7_DESHA</name>